<gene>
    <name evidence="1" type="ORF">Aam_020_088</name>
</gene>
<accession>A0A0D6PEN3</accession>
<sequence length="79" mass="8103">MIEETDPGIDVCLTGTVQIDGDDNVGLVCLAAQRGNACHNAALHQRLAAQKTESADIRSGNAPMLLSGYHAPGGTVKSG</sequence>
<evidence type="ECO:0000313" key="2">
    <source>
        <dbReference type="Proteomes" id="UP000032668"/>
    </source>
</evidence>
<keyword evidence="2" id="KW-1185">Reference proteome</keyword>
<proteinExistence type="predicted"/>
<organism evidence="1 2">
    <name type="scientific">Acidocella aminolytica 101 = DSM 11237</name>
    <dbReference type="NCBI Taxonomy" id="1120923"/>
    <lineage>
        <taxon>Bacteria</taxon>
        <taxon>Pseudomonadati</taxon>
        <taxon>Pseudomonadota</taxon>
        <taxon>Alphaproteobacteria</taxon>
        <taxon>Acetobacterales</taxon>
        <taxon>Acidocellaceae</taxon>
        <taxon>Acidocella</taxon>
    </lineage>
</organism>
<protein>
    <submittedName>
        <fullName evidence="1">Uncharacterized protein</fullName>
    </submittedName>
</protein>
<evidence type="ECO:0000313" key="1">
    <source>
        <dbReference type="EMBL" id="GAN79324.1"/>
    </source>
</evidence>
<comment type="caution">
    <text evidence="1">The sequence shown here is derived from an EMBL/GenBank/DDBJ whole genome shotgun (WGS) entry which is preliminary data.</text>
</comment>
<dbReference type="Proteomes" id="UP000032668">
    <property type="component" value="Unassembled WGS sequence"/>
</dbReference>
<dbReference type="AlphaFoldDB" id="A0A0D6PEN3"/>
<reference evidence="1 2" key="1">
    <citation type="submission" date="2012-11" db="EMBL/GenBank/DDBJ databases">
        <title>Whole genome sequence of Acidocella aminolytica 101 = DSM 11237.</title>
        <authorList>
            <person name="Azuma Y."/>
            <person name="Higashiura N."/>
            <person name="Hirakawa H."/>
            <person name="Matsushita K."/>
        </authorList>
    </citation>
    <scope>NUCLEOTIDE SEQUENCE [LARGE SCALE GENOMIC DNA]</scope>
    <source>
        <strain evidence="2">101 / DSM 11237</strain>
    </source>
</reference>
<name>A0A0D6PEN3_9PROT</name>
<dbReference type="EMBL" id="BANC01000020">
    <property type="protein sequence ID" value="GAN79324.1"/>
    <property type="molecule type" value="Genomic_DNA"/>
</dbReference>